<gene>
    <name evidence="2" type="ORF">GCM10023151_00020</name>
</gene>
<dbReference type="EMBL" id="BAABFV010000001">
    <property type="protein sequence ID" value="GAA4354171.1"/>
    <property type="molecule type" value="Genomic_DNA"/>
</dbReference>
<reference evidence="3" key="1">
    <citation type="journal article" date="2019" name="Int. J. Syst. Evol. Microbiol.">
        <title>The Global Catalogue of Microorganisms (GCM) 10K type strain sequencing project: providing services to taxonomists for standard genome sequencing and annotation.</title>
        <authorList>
            <consortium name="The Broad Institute Genomics Platform"/>
            <consortium name="The Broad Institute Genome Sequencing Center for Infectious Disease"/>
            <person name="Wu L."/>
            <person name="Ma J."/>
        </authorList>
    </citation>
    <scope>NUCLEOTIDE SEQUENCE [LARGE SCALE GENOMIC DNA]</scope>
    <source>
        <strain evidence="3">JCM 17728</strain>
    </source>
</reference>
<keyword evidence="1" id="KW-0812">Transmembrane</keyword>
<organism evidence="2 3">
    <name type="scientific">Kangiella marina</name>
    <dbReference type="NCBI Taxonomy" id="1079178"/>
    <lineage>
        <taxon>Bacteria</taxon>
        <taxon>Pseudomonadati</taxon>
        <taxon>Pseudomonadota</taxon>
        <taxon>Gammaproteobacteria</taxon>
        <taxon>Kangiellales</taxon>
        <taxon>Kangiellaceae</taxon>
        <taxon>Kangiella</taxon>
    </lineage>
</organism>
<feature type="transmembrane region" description="Helical" evidence="1">
    <location>
        <begin position="12"/>
        <end position="30"/>
    </location>
</feature>
<evidence type="ECO:0000313" key="3">
    <source>
        <dbReference type="Proteomes" id="UP001501011"/>
    </source>
</evidence>
<dbReference type="Proteomes" id="UP001501011">
    <property type="component" value="Unassembled WGS sequence"/>
</dbReference>
<feature type="transmembrane region" description="Helical" evidence="1">
    <location>
        <begin position="133"/>
        <end position="154"/>
    </location>
</feature>
<evidence type="ECO:0000256" key="1">
    <source>
        <dbReference type="SAM" id="Phobius"/>
    </source>
</evidence>
<sequence>MGVSIIELWLPILLSGLFAWIASALIHMVIKYHNTDYKKLNDEDGISNAIEQSGDKPGFYTLPHCADFNEMNDPAVQARFKKGPIAIVTVMNNGLPPMGKLLIQQFLFFVIGSLLVAVIGCLTLSKSAVAVDIFQVLFVAGFMCFGWASIPYSIWFGHPWLVTVKYLVDAVIYSAVIAATYTWLWPSAV</sequence>
<accession>A0ABP8IA01</accession>
<feature type="transmembrane region" description="Helical" evidence="1">
    <location>
        <begin position="166"/>
        <end position="185"/>
    </location>
</feature>
<proteinExistence type="predicted"/>
<dbReference type="RefSeq" id="WP_345291155.1">
    <property type="nucleotide sequence ID" value="NZ_BAABFV010000001.1"/>
</dbReference>
<keyword evidence="1" id="KW-1133">Transmembrane helix</keyword>
<evidence type="ECO:0000313" key="2">
    <source>
        <dbReference type="EMBL" id="GAA4354171.1"/>
    </source>
</evidence>
<keyword evidence="1" id="KW-0472">Membrane</keyword>
<feature type="transmembrane region" description="Helical" evidence="1">
    <location>
        <begin position="106"/>
        <end position="127"/>
    </location>
</feature>
<keyword evidence="3" id="KW-1185">Reference proteome</keyword>
<comment type="caution">
    <text evidence="2">The sequence shown here is derived from an EMBL/GenBank/DDBJ whole genome shotgun (WGS) entry which is preliminary data.</text>
</comment>
<protein>
    <submittedName>
        <fullName evidence="2">Uncharacterized protein</fullName>
    </submittedName>
</protein>
<name>A0ABP8IA01_9GAMM</name>